<reference evidence="7" key="1">
    <citation type="journal article" date="2021" name="Nat. Commun.">
        <title>Genetic determinants of endophytism in the Arabidopsis root mycobiome.</title>
        <authorList>
            <person name="Mesny F."/>
            <person name="Miyauchi S."/>
            <person name="Thiergart T."/>
            <person name="Pickel B."/>
            <person name="Atanasova L."/>
            <person name="Karlsson M."/>
            <person name="Huettel B."/>
            <person name="Barry K.W."/>
            <person name="Haridas S."/>
            <person name="Chen C."/>
            <person name="Bauer D."/>
            <person name="Andreopoulos W."/>
            <person name="Pangilinan J."/>
            <person name="LaButti K."/>
            <person name="Riley R."/>
            <person name="Lipzen A."/>
            <person name="Clum A."/>
            <person name="Drula E."/>
            <person name="Henrissat B."/>
            <person name="Kohler A."/>
            <person name="Grigoriev I.V."/>
            <person name="Martin F.M."/>
            <person name="Hacquard S."/>
        </authorList>
    </citation>
    <scope>NUCLEOTIDE SEQUENCE</scope>
    <source>
        <strain evidence="7">MPI-CAGE-CH-0235</strain>
    </source>
</reference>
<dbReference type="Pfam" id="PF00248">
    <property type="entry name" value="Aldo_ket_red"/>
    <property type="match status" value="1"/>
</dbReference>
<dbReference type="EMBL" id="JAGPNK010000011">
    <property type="protein sequence ID" value="KAH7311493.1"/>
    <property type="molecule type" value="Genomic_DNA"/>
</dbReference>
<name>A0A8K0SPN6_9HYPO</name>
<dbReference type="CDD" id="cd00067">
    <property type="entry name" value="GAL4"/>
    <property type="match status" value="1"/>
</dbReference>
<proteinExistence type="inferred from homology"/>
<feature type="region of interest" description="Disordered" evidence="5">
    <location>
        <begin position="75"/>
        <end position="95"/>
    </location>
</feature>
<evidence type="ECO:0000256" key="4">
    <source>
        <dbReference type="ARBA" id="ARBA00023242"/>
    </source>
</evidence>
<evidence type="ECO:0000313" key="8">
    <source>
        <dbReference type="Proteomes" id="UP000813444"/>
    </source>
</evidence>
<dbReference type="PANTHER" id="PTHR43150:SF6">
    <property type="entry name" value="VIC POTASSIUM ION CHANNEL, BETA SUBUNIT (EUROFUNG)"/>
    <property type="match status" value="1"/>
</dbReference>
<dbReference type="InterPro" id="IPR023210">
    <property type="entry name" value="NADP_OxRdtase_dom"/>
</dbReference>
<dbReference type="Gene3D" id="3.20.20.100">
    <property type="entry name" value="NADP-dependent oxidoreductase domain"/>
    <property type="match status" value="1"/>
</dbReference>
<dbReference type="Pfam" id="PF00172">
    <property type="entry name" value="Zn_clus"/>
    <property type="match status" value="1"/>
</dbReference>
<sequence length="925" mass="103316">MSSPAASPRPRQEAPSRKRLARRACDSCRVRRIRCSEKPPCEGCVGSGIECTFNRQQTTRGPRGLRARTLLEIERKSRGDDQGQSNGGSGHVPEPVGLEATAHLIQLLDVYEERLFPIWPIIDVAEMRNALQSSADDNDPFYILASAVALATIAQLKLDIGWVPSVEHVATSRMGDSHGLLDSLRIAFFLHIYHENSKPGGTQSLVYLREAITHAQVLRLDRESTYSLLPDQDHQVSRRILWLLFITERGVALLHKLPIVLKPNTLFPWFTGTDSHVQVMSAFLRLVHLFWVFDQSGIFEILRNEDSHVPNMELVARNCLDILQQKLSSPSQDDWAPGNDIQRADIFVTRQWMRTVLWRAASRYGIAVPTSPVDIAEDFLSLVSQLPPSALESHGPTLEFKTYEIANSVIDAIASSHLGASFDHSTSVLHRLRSLLSSSRGGNSALLNLLNGKMEASIKLGILFEPDPFIDDNLPWQRSKNSQTEIQTSYLSLLEHNSPRISWPPLDFGYLIRSPSPLSRMLLESAPRPTCAIGSLTIQPTLCGVMVALFPANPTLQVVGLSRHFIPVLRSSTMAFPEPRDTGMVYHRLGRSGLHVSAISLGSWLTYGGYAEDETAFACMKKAYDLGINFFDTAENYTAGAAEIVMGKAIKHFKWKRSDLVISTKINWGAVNGEILINNHGLSRKHVIEGLEASLERLQLKYVDIVYAHRPDRLTPMEETVRAFNYVIEQGMALYWGTSEWSADEIAEAVGIARDLRMIAPIAEQPFYNMLVRDKVEGQYQRLYERTGLGLTTFSPIKMGLLSGKYNDVVNGEPPKDSRFGASKDNFANFMRDRMGTDDWAEEIDKVRRLKPIADKLGLSQSQLAIAWCLKNPNVSSVITGASKPEQIEETVQALKFLDKLTPEVMDEIDAVTKNKVVLDPARQS</sequence>
<dbReference type="PROSITE" id="PS50048">
    <property type="entry name" value="ZN2_CY6_FUNGAL_2"/>
    <property type="match status" value="1"/>
</dbReference>
<evidence type="ECO:0000256" key="2">
    <source>
        <dbReference type="ARBA" id="ARBA00022857"/>
    </source>
</evidence>
<dbReference type="PANTHER" id="PTHR43150">
    <property type="entry name" value="HYPERKINETIC, ISOFORM M"/>
    <property type="match status" value="1"/>
</dbReference>
<dbReference type="InterPro" id="IPR036864">
    <property type="entry name" value="Zn2-C6_fun-type_DNA-bd_sf"/>
</dbReference>
<keyword evidence="8" id="KW-1185">Reference proteome</keyword>
<gene>
    <name evidence="7" type="ORF">B0I35DRAFT_396203</name>
</gene>
<evidence type="ECO:0000259" key="6">
    <source>
        <dbReference type="PROSITE" id="PS50048"/>
    </source>
</evidence>
<dbReference type="AlphaFoldDB" id="A0A8K0SPN6"/>
<evidence type="ECO:0000256" key="5">
    <source>
        <dbReference type="SAM" id="MobiDB-lite"/>
    </source>
</evidence>
<dbReference type="SUPFAM" id="SSF51430">
    <property type="entry name" value="NAD(P)-linked oxidoreductase"/>
    <property type="match status" value="1"/>
</dbReference>
<dbReference type="GO" id="GO:0000981">
    <property type="term" value="F:DNA-binding transcription factor activity, RNA polymerase II-specific"/>
    <property type="evidence" value="ECO:0007669"/>
    <property type="project" value="InterPro"/>
</dbReference>
<keyword evidence="2" id="KW-0521">NADP</keyword>
<comment type="similarity">
    <text evidence="1">Belongs to the shaker potassium channel beta subunit family.</text>
</comment>
<dbReference type="SUPFAM" id="SSF57701">
    <property type="entry name" value="Zn2/Cys6 DNA-binding domain"/>
    <property type="match status" value="1"/>
</dbReference>
<feature type="region of interest" description="Disordered" evidence="5">
    <location>
        <begin position="1"/>
        <end position="20"/>
    </location>
</feature>
<keyword evidence="4" id="KW-0539">Nucleus</keyword>
<dbReference type="GO" id="GO:0008270">
    <property type="term" value="F:zinc ion binding"/>
    <property type="evidence" value="ECO:0007669"/>
    <property type="project" value="InterPro"/>
</dbReference>
<keyword evidence="3" id="KW-0560">Oxidoreductase</keyword>
<dbReference type="InterPro" id="IPR001138">
    <property type="entry name" value="Zn2Cys6_DnaBD"/>
</dbReference>
<dbReference type="SMART" id="SM00066">
    <property type="entry name" value="GAL4"/>
    <property type="match status" value="1"/>
</dbReference>
<evidence type="ECO:0000256" key="3">
    <source>
        <dbReference type="ARBA" id="ARBA00023002"/>
    </source>
</evidence>
<accession>A0A8K0SPN6</accession>
<organism evidence="7 8">
    <name type="scientific">Stachybotrys elegans</name>
    <dbReference type="NCBI Taxonomy" id="80388"/>
    <lineage>
        <taxon>Eukaryota</taxon>
        <taxon>Fungi</taxon>
        <taxon>Dikarya</taxon>
        <taxon>Ascomycota</taxon>
        <taxon>Pezizomycotina</taxon>
        <taxon>Sordariomycetes</taxon>
        <taxon>Hypocreomycetidae</taxon>
        <taxon>Hypocreales</taxon>
        <taxon>Stachybotryaceae</taxon>
        <taxon>Stachybotrys</taxon>
    </lineage>
</organism>
<dbReference type="PROSITE" id="PS00463">
    <property type="entry name" value="ZN2_CY6_FUNGAL_1"/>
    <property type="match status" value="1"/>
</dbReference>
<evidence type="ECO:0000313" key="7">
    <source>
        <dbReference type="EMBL" id="KAH7311493.1"/>
    </source>
</evidence>
<feature type="domain" description="Zn(2)-C6 fungal-type" evidence="6">
    <location>
        <begin position="24"/>
        <end position="53"/>
    </location>
</feature>
<comment type="caution">
    <text evidence="7">The sequence shown here is derived from an EMBL/GenBank/DDBJ whole genome shotgun (WGS) entry which is preliminary data.</text>
</comment>
<dbReference type="Proteomes" id="UP000813444">
    <property type="component" value="Unassembled WGS sequence"/>
</dbReference>
<dbReference type="CDD" id="cd12148">
    <property type="entry name" value="fungal_TF_MHR"/>
    <property type="match status" value="1"/>
</dbReference>
<dbReference type="InterPro" id="IPR036812">
    <property type="entry name" value="NAD(P)_OxRdtase_dom_sf"/>
</dbReference>
<dbReference type="PRINTS" id="PR01577">
    <property type="entry name" value="KCNABCHANNEL"/>
</dbReference>
<protein>
    <submittedName>
        <fullName evidence="7">NADP-dependent oxidoreductase domain-containing protein</fullName>
    </submittedName>
</protein>
<evidence type="ECO:0000256" key="1">
    <source>
        <dbReference type="ARBA" id="ARBA00006515"/>
    </source>
</evidence>
<dbReference type="OrthoDB" id="1720422at2759"/>
<dbReference type="Gene3D" id="4.10.240.10">
    <property type="entry name" value="Zn(2)-C6 fungal-type DNA-binding domain"/>
    <property type="match status" value="1"/>
</dbReference>
<dbReference type="InterPro" id="IPR005399">
    <property type="entry name" value="K_chnl_volt-dep_bsu_KCNAB-rel"/>
</dbReference>
<dbReference type="GO" id="GO:0016491">
    <property type="term" value="F:oxidoreductase activity"/>
    <property type="evidence" value="ECO:0007669"/>
    <property type="project" value="UniProtKB-KW"/>
</dbReference>